<evidence type="ECO:0000259" key="1">
    <source>
        <dbReference type="Pfam" id="PF01494"/>
    </source>
</evidence>
<dbReference type="GO" id="GO:0016491">
    <property type="term" value="F:oxidoreductase activity"/>
    <property type="evidence" value="ECO:0007669"/>
    <property type="project" value="UniProtKB-KW"/>
</dbReference>
<organism evidence="2 3">
    <name type="scientific">Stratiformator vulcanicus</name>
    <dbReference type="NCBI Taxonomy" id="2527980"/>
    <lineage>
        <taxon>Bacteria</taxon>
        <taxon>Pseudomonadati</taxon>
        <taxon>Planctomycetota</taxon>
        <taxon>Planctomycetia</taxon>
        <taxon>Planctomycetales</taxon>
        <taxon>Planctomycetaceae</taxon>
        <taxon>Stratiformator</taxon>
    </lineage>
</organism>
<evidence type="ECO:0000313" key="3">
    <source>
        <dbReference type="Proteomes" id="UP000317318"/>
    </source>
</evidence>
<dbReference type="PANTHER" id="PTHR42685:SF22">
    <property type="entry name" value="CONDITIONED MEDIUM FACTOR RECEPTOR 1"/>
    <property type="match status" value="1"/>
</dbReference>
<gene>
    <name evidence="2" type="ORF">Pan189_32210</name>
</gene>
<dbReference type="Proteomes" id="UP000317318">
    <property type="component" value="Chromosome"/>
</dbReference>
<dbReference type="EC" id="1.-.-.-" evidence="2"/>
<reference evidence="2 3" key="1">
    <citation type="submission" date="2019-02" db="EMBL/GenBank/DDBJ databases">
        <title>Deep-cultivation of Planctomycetes and their phenomic and genomic characterization uncovers novel biology.</title>
        <authorList>
            <person name="Wiegand S."/>
            <person name="Jogler M."/>
            <person name="Boedeker C."/>
            <person name="Pinto D."/>
            <person name="Vollmers J."/>
            <person name="Rivas-Marin E."/>
            <person name="Kohn T."/>
            <person name="Peeters S.H."/>
            <person name="Heuer A."/>
            <person name="Rast P."/>
            <person name="Oberbeckmann S."/>
            <person name="Bunk B."/>
            <person name="Jeske O."/>
            <person name="Meyerdierks A."/>
            <person name="Storesund J.E."/>
            <person name="Kallscheuer N."/>
            <person name="Luecker S."/>
            <person name="Lage O.M."/>
            <person name="Pohl T."/>
            <person name="Merkel B.J."/>
            <person name="Hornburger P."/>
            <person name="Mueller R.-W."/>
            <person name="Bruemmer F."/>
            <person name="Labrenz M."/>
            <person name="Spormann A.M."/>
            <person name="Op den Camp H."/>
            <person name="Overmann J."/>
            <person name="Amann R."/>
            <person name="Jetten M.S.M."/>
            <person name="Mascher T."/>
            <person name="Medema M.H."/>
            <person name="Devos D.P."/>
            <person name="Kaster A.-K."/>
            <person name="Ovreas L."/>
            <person name="Rohde M."/>
            <person name="Galperin M.Y."/>
            <person name="Jogler C."/>
        </authorList>
    </citation>
    <scope>NUCLEOTIDE SEQUENCE [LARGE SCALE GENOMIC DNA]</scope>
    <source>
        <strain evidence="2 3">Pan189</strain>
    </source>
</reference>
<keyword evidence="2" id="KW-0560">Oxidoreductase</keyword>
<protein>
    <submittedName>
        <fullName evidence="2">Oxidoreductase</fullName>
        <ecNumber evidence="2">1.-.-.-</ecNumber>
    </submittedName>
</protein>
<dbReference type="Pfam" id="PF01494">
    <property type="entry name" value="FAD_binding_3"/>
    <property type="match status" value="1"/>
</dbReference>
<feature type="domain" description="FAD-binding" evidence="1">
    <location>
        <begin position="2"/>
        <end position="144"/>
    </location>
</feature>
<dbReference type="Gene3D" id="3.50.50.60">
    <property type="entry name" value="FAD/NAD(P)-binding domain"/>
    <property type="match status" value="1"/>
</dbReference>
<dbReference type="InterPro" id="IPR002938">
    <property type="entry name" value="FAD-bd"/>
</dbReference>
<sequence length="373" mass="39046">MIGAGPAGATAALQIARRGRRVLLVERKAFPRPKVCGTCLSGTAVKCLESMGLRHILDEAGTARRLTSYELRHGTSQLELATSGGWSIARSELDALLVREAVNAGVEFRDGTSATLGPVAGDVREVTLKSPSGSERITASTVVLATGLVTRPPSDEFALRVRPKSRLGAGAILAPEASSDACDLVGGRLLMLSGPEGYCGLVRTGDGAIHAAAAVDATSVKRDGMAAAIATLADRTGRIDPQCLLSADWTGTPALTRTLRPVAAERVFIVGDAAGYIEPFTGEGIGWGLLSGQAVAPLVDDACERWSSQLASRWHRDYRRAVVSKQRLCHPIATGLRSPWLTGCSVRLLSSFPQVAKPLLSHLQLSAAPAVGS</sequence>
<dbReference type="AlphaFoldDB" id="A0A517R4M3"/>
<evidence type="ECO:0000313" key="2">
    <source>
        <dbReference type="EMBL" id="QDT38822.1"/>
    </source>
</evidence>
<dbReference type="EMBL" id="CP036268">
    <property type="protein sequence ID" value="QDT38822.1"/>
    <property type="molecule type" value="Genomic_DNA"/>
</dbReference>
<name>A0A517R4M3_9PLAN</name>
<dbReference type="KEGG" id="svp:Pan189_32210"/>
<accession>A0A517R4M3</accession>
<dbReference type="GO" id="GO:0071949">
    <property type="term" value="F:FAD binding"/>
    <property type="evidence" value="ECO:0007669"/>
    <property type="project" value="InterPro"/>
</dbReference>
<dbReference type="InterPro" id="IPR050407">
    <property type="entry name" value="Geranylgeranyl_reductase"/>
</dbReference>
<dbReference type="InterPro" id="IPR036188">
    <property type="entry name" value="FAD/NAD-bd_sf"/>
</dbReference>
<proteinExistence type="predicted"/>
<keyword evidence="3" id="KW-1185">Reference proteome</keyword>
<dbReference type="SUPFAM" id="SSF51905">
    <property type="entry name" value="FAD/NAD(P)-binding domain"/>
    <property type="match status" value="1"/>
</dbReference>
<dbReference type="PANTHER" id="PTHR42685">
    <property type="entry name" value="GERANYLGERANYL DIPHOSPHATE REDUCTASE"/>
    <property type="match status" value="1"/>
</dbReference>